<gene>
    <name evidence="1" type="ORF">T03_12482</name>
</gene>
<dbReference type="AlphaFoldDB" id="A0A0V1C8T2"/>
<accession>A0A0V1C8T2</accession>
<comment type="caution">
    <text evidence="1">The sequence shown here is derived from an EMBL/GenBank/DDBJ whole genome shotgun (WGS) entry which is preliminary data.</text>
</comment>
<evidence type="ECO:0000313" key="2">
    <source>
        <dbReference type="Proteomes" id="UP000054653"/>
    </source>
</evidence>
<sequence>MYFSTNTLATVQDASVPRWCLFQRPKNVHANSLQRVSRNHGLHWRTVVLGWDLPPCALCARAAKCVHVTTLPGPVELAPDSCQPPGNYGQSAIGIADRKYMNGTRARPIQSRAFLSESHNTDAQPWSACDSITPRLFRVSLPFGSAPPQDGLRWRPRRR</sequence>
<organism evidence="1 2">
    <name type="scientific">Trichinella britovi</name>
    <name type="common">Parasitic roundworm</name>
    <dbReference type="NCBI Taxonomy" id="45882"/>
    <lineage>
        <taxon>Eukaryota</taxon>
        <taxon>Metazoa</taxon>
        <taxon>Ecdysozoa</taxon>
        <taxon>Nematoda</taxon>
        <taxon>Enoplea</taxon>
        <taxon>Dorylaimia</taxon>
        <taxon>Trichinellida</taxon>
        <taxon>Trichinellidae</taxon>
        <taxon>Trichinella</taxon>
    </lineage>
</organism>
<protein>
    <submittedName>
        <fullName evidence="1">Uncharacterized protein</fullName>
    </submittedName>
</protein>
<dbReference type="Proteomes" id="UP000054653">
    <property type="component" value="Unassembled WGS sequence"/>
</dbReference>
<reference evidence="1 2" key="1">
    <citation type="submission" date="2015-01" db="EMBL/GenBank/DDBJ databases">
        <title>Evolution of Trichinella species and genotypes.</title>
        <authorList>
            <person name="Korhonen P.K."/>
            <person name="Edoardo P."/>
            <person name="Giuseppe L.R."/>
            <person name="Gasser R.B."/>
        </authorList>
    </citation>
    <scope>NUCLEOTIDE SEQUENCE [LARGE SCALE GENOMIC DNA]</scope>
    <source>
        <strain evidence="1">ISS120</strain>
    </source>
</reference>
<keyword evidence="2" id="KW-1185">Reference proteome</keyword>
<dbReference type="EMBL" id="JYDI01000344">
    <property type="protein sequence ID" value="KRY45601.1"/>
    <property type="molecule type" value="Genomic_DNA"/>
</dbReference>
<evidence type="ECO:0000313" key="1">
    <source>
        <dbReference type="EMBL" id="KRY45601.1"/>
    </source>
</evidence>
<proteinExistence type="predicted"/>
<name>A0A0V1C8T2_TRIBR</name>